<dbReference type="Proteomes" id="UP000756346">
    <property type="component" value="Unassembled WGS sequence"/>
</dbReference>
<dbReference type="GeneID" id="70177344"/>
<dbReference type="RefSeq" id="XP_046014029.1">
    <property type="nucleotide sequence ID" value="XM_046147798.1"/>
</dbReference>
<gene>
    <name evidence="2" type="ORF">B0I36DRAFT_106017</name>
</gene>
<keyword evidence="3" id="KW-1185">Reference proteome</keyword>
<feature type="region of interest" description="Disordered" evidence="1">
    <location>
        <begin position="1"/>
        <end position="35"/>
    </location>
</feature>
<sequence>MYPQNKTKSPSSDKSRCAPQMTTTVPPKITTPSDWAPERLGIRMAAAGIVKSNPKPMTTKAVHVLCRFDGDSLNSLPLSLSSSSDLLRQRKWSASCLPR</sequence>
<name>A0A9P8Y8S4_9PEZI</name>
<organism evidence="2 3">
    <name type="scientific">Microdochium trichocladiopsis</name>
    <dbReference type="NCBI Taxonomy" id="1682393"/>
    <lineage>
        <taxon>Eukaryota</taxon>
        <taxon>Fungi</taxon>
        <taxon>Dikarya</taxon>
        <taxon>Ascomycota</taxon>
        <taxon>Pezizomycotina</taxon>
        <taxon>Sordariomycetes</taxon>
        <taxon>Xylariomycetidae</taxon>
        <taxon>Xylariales</taxon>
        <taxon>Microdochiaceae</taxon>
        <taxon>Microdochium</taxon>
    </lineage>
</organism>
<evidence type="ECO:0000313" key="3">
    <source>
        <dbReference type="Proteomes" id="UP000756346"/>
    </source>
</evidence>
<comment type="caution">
    <text evidence="2">The sequence shown here is derived from an EMBL/GenBank/DDBJ whole genome shotgun (WGS) entry which is preliminary data.</text>
</comment>
<dbReference type="AlphaFoldDB" id="A0A9P8Y8S4"/>
<dbReference type="EMBL" id="JAGTJQ010000004">
    <property type="protein sequence ID" value="KAH7033197.1"/>
    <property type="molecule type" value="Genomic_DNA"/>
</dbReference>
<protein>
    <submittedName>
        <fullName evidence="2">Uncharacterized protein</fullName>
    </submittedName>
</protein>
<feature type="compositionally biased region" description="Polar residues" evidence="1">
    <location>
        <begin position="1"/>
        <end position="10"/>
    </location>
</feature>
<evidence type="ECO:0000313" key="2">
    <source>
        <dbReference type="EMBL" id="KAH7033197.1"/>
    </source>
</evidence>
<accession>A0A9P8Y8S4</accession>
<reference evidence="2" key="1">
    <citation type="journal article" date="2021" name="Nat. Commun.">
        <title>Genetic determinants of endophytism in the Arabidopsis root mycobiome.</title>
        <authorList>
            <person name="Mesny F."/>
            <person name="Miyauchi S."/>
            <person name="Thiergart T."/>
            <person name="Pickel B."/>
            <person name="Atanasova L."/>
            <person name="Karlsson M."/>
            <person name="Huettel B."/>
            <person name="Barry K.W."/>
            <person name="Haridas S."/>
            <person name="Chen C."/>
            <person name="Bauer D."/>
            <person name="Andreopoulos W."/>
            <person name="Pangilinan J."/>
            <person name="LaButti K."/>
            <person name="Riley R."/>
            <person name="Lipzen A."/>
            <person name="Clum A."/>
            <person name="Drula E."/>
            <person name="Henrissat B."/>
            <person name="Kohler A."/>
            <person name="Grigoriev I.V."/>
            <person name="Martin F.M."/>
            <person name="Hacquard S."/>
        </authorList>
    </citation>
    <scope>NUCLEOTIDE SEQUENCE</scope>
    <source>
        <strain evidence="2">MPI-CAGE-CH-0230</strain>
    </source>
</reference>
<evidence type="ECO:0000256" key="1">
    <source>
        <dbReference type="SAM" id="MobiDB-lite"/>
    </source>
</evidence>
<proteinExistence type="predicted"/>
<feature type="compositionally biased region" description="Polar residues" evidence="1">
    <location>
        <begin position="20"/>
        <end position="33"/>
    </location>
</feature>